<dbReference type="EMBL" id="CP069370">
    <property type="protein sequence ID" value="QYZ68911.1"/>
    <property type="molecule type" value="Genomic_DNA"/>
</dbReference>
<proteinExistence type="predicted"/>
<accession>A0A8G0ZP44</accession>
<protein>
    <submittedName>
        <fullName evidence="1">DUF2793 domain-containing protein</fullName>
    </submittedName>
</protein>
<dbReference type="RefSeq" id="WP_220661130.1">
    <property type="nucleotide sequence ID" value="NZ_CP069370.1"/>
</dbReference>
<dbReference type="AlphaFoldDB" id="A0A8G0ZP44"/>
<keyword evidence="2" id="KW-1185">Reference proteome</keyword>
<dbReference type="Pfam" id="PF10983">
    <property type="entry name" value="DUF2793"/>
    <property type="match status" value="1"/>
</dbReference>
<evidence type="ECO:0000313" key="1">
    <source>
        <dbReference type="EMBL" id="QYZ68911.1"/>
    </source>
</evidence>
<reference evidence="1" key="1">
    <citation type="submission" date="2021-02" db="EMBL/GenBank/DDBJ databases">
        <title>Rhodobacter shimadae sp. nov., an aerobic anoxygenic phototrophic bacterium isolated from a hot spring.</title>
        <authorList>
            <person name="Muramatsu S."/>
            <person name="Haruta S."/>
            <person name="Hirose S."/>
            <person name="Hanada S."/>
        </authorList>
    </citation>
    <scope>NUCLEOTIDE SEQUENCE</scope>
    <source>
        <strain evidence="1">N10</strain>
    </source>
</reference>
<organism evidence="1 2">
    <name type="scientific">Neotabrizicola shimadae</name>
    <dbReference type="NCBI Taxonomy" id="2807096"/>
    <lineage>
        <taxon>Bacteria</taxon>
        <taxon>Pseudomonadati</taxon>
        <taxon>Pseudomonadota</taxon>
        <taxon>Alphaproteobacteria</taxon>
        <taxon>Rhodobacterales</taxon>
        <taxon>Paracoccaceae</taxon>
        <taxon>Neotabrizicola</taxon>
    </lineage>
</organism>
<gene>
    <name evidence="1" type="ORF">JO391_14300</name>
</gene>
<evidence type="ECO:0000313" key="2">
    <source>
        <dbReference type="Proteomes" id="UP000826300"/>
    </source>
</evidence>
<dbReference type="KEGG" id="nsm:JO391_14300"/>
<dbReference type="Proteomes" id="UP000826300">
    <property type="component" value="Chromosome"/>
</dbReference>
<name>A0A8G0ZP44_9RHOB</name>
<dbReference type="InterPro" id="IPR021251">
    <property type="entry name" value="DUF2793"/>
</dbReference>
<sequence>MPDQTPRLELPLMMASQAQKHVTHNEAIDRLDGLVHLAVQAFNVNDPPLAPEEGATWGVGPVPTGGWVGRAGLLARWRNNGWDFATPRDGWIAWDLGAGRARVCLGGLFTDLPASLPAFLQGQAGVGVNTTADATNRLAVSSAATLLTHEGQGHQLKVNKAAPIDTASLLFQTGFSGRAEMGLAGNDSFSVKVSGNGSSFVTALEAPASGRVTLPVGLALGPVAGDPPAPADGWLWYNQAAGQVRVRSGGASVAVGGAQVSMLVPPSGEHVLTTIGGGTTTGTVVGGAGRMDLFPFAPRADLTIDQMVVNVTTAVASALGKLVVYQSDASGRPDAKLAETGDLDFGTTGLKAASVSMTLWGGATYWIGLRHSSTATVSAWAAAATPDINGGSPVTTARKVLRRVLAYGTPSPANWGFLSSEITSATATAVWLRMA</sequence>